<keyword evidence="4" id="KW-1003">Cell membrane</keyword>
<evidence type="ECO:0000256" key="3">
    <source>
        <dbReference type="ARBA" id="ARBA00022448"/>
    </source>
</evidence>
<dbReference type="PANTHER" id="PTHR42929:SF5">
    <property type="entry name" value="ABC TRANSPORTER PERMEASE PROTEIN"/>
    <property type="match status" value="1"/>
</dbReference>
<proteinExistence type="inferred from homology"/>
<evidence type="ECO:0000256" key="6">
    <source>
        <dbReference type="ARBA" id="ARBA00022989"/>
    </source>
</evidence>
<feature type="transmembrane region" description="Helical" evidence="8">
    <location>
        <begin position="64"/>
        <end position="87"/>
    </location>
</feature>
<keyword evidence="11" id="KW-1185">Reference proteome</keyword>
<sequence length="286" mass="30491">MTRRRPLTRWGGFAGWALMLPAVAVVVIFFAVPVVLLSARSFLEPEPGFGQYVQLFSDKTSITILTRTIVVALLVTVVTLLLSYPYAYLMSITSPRVRALLLFLVLLPFWSSLMARSFAWIVLLQPQGPVAVALRAIGLEGIPLLGSQVGVTIAMAQVLLPFMVLPLSNSMAQIDRNLLSAAYSMGASRIRAFVKVYLPLSLPGVTAGSVLVFILSLGFWVTPRLIGSPQQSLVGQFIQTKVATLLDFAGAGALSVVLLVTTCILLAVAGGAARGMLSTGGGSRNE</sequence>
<feature type="domain" description="ABC transmembrane type-1" evidence="9">
    <location>
        <begin position="65"/>
        <end position="269"/>
    </location>
</feature>
<dbReference type="PROSITE" id="PS50928">
    <property type="entry name" value="ABC_TM1"/>
    <property type="match status" value="1"/>
</dbReference>
<feature type="transmembrane region" description="Helical" evidence="8">
    <location>
        <begin position="242"/>
        <end position="269"/>
    </location>
</feature>
<feature type="transmembrane region" description="Helical" evidence="8">
    <location>
        <begin position="12"/>
        <end position="36"/>
    </location>
</feature>
<dbReference type="CDD" id="cd06261">
    <property type="entry name" value="TM_PBP2"/>
    <property type="match status" value="1"/>
</dbReference>
<comment type="caution">
    <text evidence="10">The sequence shown here is derived from an EMBL/GenBank/DDBJ whole genome shotgun (WGS) entry which is preliminary data.</text>
</comment>
<evidence type="ECO:0000256" key="8">
    <source>
        <dbReference type="RuleBase" id="RU363032"/>
    </source>
</evidence>
<evidence type="ECO:0000313" key="11">
    <source>
        <dbReference type="Proteomes" id="UP001500253"/>
    </source>
</evidence>
<organism evidence="10 11">
    <name type="scientific">Streptomyces cuspidosporus</name>
    <dbReference type="NCBI Taxonomy" id="66882"/>
    <lineage>
        <taxon>Bacteria</taxon>
        <taxon>Bacillati</taxon>
        <taxon>Actinomycetota</taxon>
        <taxon>Actinomycetes</taxon>
        <taxon>Kitasatosporales</taxon>
        <taxon>Streptomycetaceae</taxon>
        <taxon>Streptomyces</taxon>
    </lineage>
</organism>
<comment type="similarity">
    <text evidence="2">Belongs to the binding-protein-dependent transport system permease family. CysTW subfamily.</text>
</comment>
<evidence type="ECO:0000256" key="4">
    <source>
        <dbReference type="ARBA" id="ARBA00022475"/>
    </source>
</evidence>
<evidence type="ECO:0000256" key="1">
    <source>
        <dbReference type="ARBA" id="ARBA00004651"/>
    </source>
</evidence>
<gene>
    <name evidence="10" type="ORF">GCM10010246_05400</name>
</gene>
<dbReference type="SUPFAM" id="SSF161098">
    <property type="entry name" value="MetI-like"/>
    <property type="match status" value="1"/>
</dbReference>
<feature type="transmembrane region" description="Helical" evidence="8">
    <location>
        <begin position="142"/>
        <end position="165"/>
    </location>
</feature>
<evidence type="ECO:0000256" key="5">
    <source>
        <dbReference type="ARBA" id="ARBA00022692"/>
    </source>
</evidence>
<dbReference type="InterPro" id="IPR000515">
    <property type="entry name" value="MetI-like"/>
</dbReference>
<feature type="transmembrane region" description="Helical" evidence="8">
    <location>
        <begin position="99"/>
        <end position="122"/>
    </location>
</feature>
<reference evidence="11" key="1">
    <citation type="journal article" date="2019" name="Int. J. Syst. Evol. Microbiol.">
        <title>The Global Catalogue of Microorganisms (GCM) 10K type strain sequencing project: providing services to taxonomists for standard genome sequencing and annotation.</title>
        <authorList>
            <consortium name="The Broad Institute Genomics Platform"/>
            <consortium name="The Broad Institute Genome Sequencing Center for Infectious Disease"/>
            <person name="Wu L."/>
            <person name="Ma J."/>
        </authorList>
    </citation>
    <scope>NUCLEOTIDE SEQUENCE [LARGE SCALE GENOMIC DNA]</scope>
    <source>
        <strain evidence="11">JCM 4316</strain>
    </source>
</reference>
<dbReference type="Proteomes" id="UP001500253">
    <property type="component" value="Unassembled WGS sequence"/>
</dbReference>
<dbReference type="PANTHER" id="PTHR42929">
    <property type="entry name" value="INNER MEMBRANE ABC TRANSPORTER PERMEASE PROTEIN YDCU-RELATED-RELATED"/>
    <property type="match status" value="1"/>
</dbReference>
<evidence type="ECO:0000256" key="7">
    <source>
        <dbReference type="ARBA" id="ARBA00023136"/>
    </source>
</evidence>
<dbReference type="EMBL" id="BAAASD010000001">
    <property type="protein sequence ID" value="GAA2326640.1"/>
    <property type="molecule type" value="Genomic_DNA"/>
</dbReference>
<comment type="subcellular location">
    <subcellularLocation>
        <location evidence="1 8">Cell membrane</location>
        <topology evidence="1 8">Multi-pass membrane protein</topology>
    </subcellularLocation>
</comment>
<feature type="transmembrane region" description="Helical" evidence="8">
    <location>
        <begin position="200"/>
        <end position="221"/>
    </location>
</feature>
<dbReference type="Pfam" id="PF00528">
    <property type="entry name" value="BPD_transp_1"/>
    <property type="match status" value="1"/>
</dbReference>
<keyword evidence="6 8" id="KW-1133">Transmembrane helix</keyword>
<evidence type="ECO:0000313" key="10">
    <source>
        <dbReference type="EMBL" id="GAA2326640.1"/>
    </source>
</evidence>
<protein>
    <submittedName>
        <fullName evidence="10">ABC transporter permease</fullName>
    </submittedName>
</protein>
<evidence type="ECO:0000256" key="2">
    <source>
        <dbReference type="ARBA" id="ARBA00007069"/>
    </source>
</evidence>
<name>A0ABP5SBC7_9ACTN</name>
<keyword evidence="5 8" id="KW-0812">Transmembrane</keyword>
<accession>A0ABP5SBC7</accession>
<keyword evidence="3 8" id="KW-0813">Transport</keyword>
<dbReference type="Gene3D" id="1.10.3720.10">
    <property type="entry name" value="MetI-like"/>
    <property type="match status" value="1"/>
</dbReference>
<dbReference type="InterPro" id="IPR035906">
    <property type="entry name" value="MetI-like_sf"/>
</dbReference>
<keyword evidence="7 8" id="KW-0472">Membrane</keyword>
<evidence type="ECO:0000259" key="9">
    <source>
        <dbReference type="PROSITE" id="PS50928"/>
    </source>
</evidence>